<keyword evidence="2" id="KW-0378">Hydrolase</keyword>
<evidence type="ECO:0000313" key="3">
    <source>
        <dbReference type="EMBL" id="GAA1675277.1"/>
    </source>
</evidence>
<dbReference type="Gene3D" id="3.40.50.1820">
    <property type="entry name" value="alpha/beta hydrolase"/>
    <property type="match status" value="1"/>
</dbReference>
<dbReference type="SUPFAM" id="SSF53474">
    <property type="entry name" value="alpha/beta-Hydrolases"/>
    <property type="match status" value="1"/>
</dbReference>
<dbReference type="PANTHER" id="PTHR22946">
    <property type="entry name" value="DIENELACTONE HYDROLASE DOMAIN-CONTAINING PROTEIN-RELATED"/>
    <property type="match status" value="1"/>
</dbReference>
<proteinExistence type="inferred from homology"/>
<sequence length="187" mass="20146">MYVGYGAAAAERGLVGVTVEHRLYGSVDYDGAVEDVRAAVEYAQKLDGVDPDRVALWFFSGGGLLATDWLAAPPSWLRCVALTYPVLAPVLPLAPAPPHYQPTQALSGVGDLPLLLTRVGREAPPIAETVTAFVAEAHTQGRSLEVIDVPDGRHGFDMLDHDDDSRRAVRAALSWVTRTLEMRTGLQ</sequence>
<gene>
    <name evidence="3" type="ORF">GCM10009765_25750</name>
</gene>
<dbReference type="PANTHER" id="PTHR22946:SF9">
    <property type="entry name" value="POLYKETIDE TRANSFERASE AF380"/>
    <property type="match status" value="1"/>
</dbReference>
<accession>A0ABN2GQP7</accession>
<dbReference type="RefSeq" id="WP_344310134.1">
    <property type="nucleotide sequence ID" value="NZ_BAAANY010000009.1"/>
</dbReference>
<evidence type="ECO:0000256" key="1">
    <source>
        <dbReference type="ARBA" id="ARBA00008645"/>
    </source>
</evidence>
<keyword evidence="4" id="KW-1185">Reference proteome</keyword>
<dbReference type="InterPro" id="IPR050261">
    <property type="entry name" value="FrsA_esterase"/>
</dbReference>
<protein>
    <recommendedName>
        <fullName evidence="5">Alpha/beta hydrolase</fullName>
    </recommendedName>
</protein>
<comment type="similarity">
    <text evidence="1">Belongs to the AB hydrolase superfamily.</text>
</comment>
<dbReference type="Proteomes" id="UP001500618">
    <property type="component" value="Unassembled WGS sequence"/>
</dbReference>
<comment type="caution">
    <text evidence="3">The sequence shown here is derived from an EMBL/GenBank/DDBJ whole genome shotgun (WGS) entry which is preliminary data.</text>
</comment>
<evidence type="ECO:0000313" key="4">
    <source>
        <dbReference type="Proteomes" id="UP001500618"/>
    </source>
</evidence>
<name>A0ABN2GQP7_9ACTN</name>
<organism evidence="3 4">
    <name type="scientific">Fodinicola feengrottensis</name>
    <dbReference type="NCBI Taxonomy" id="435914"/>
    <lineage>
        <taxon>Bacteria</taxon>
        <taxon>Bacillati</taxon>
        <taxon>Actinomycetota</taxon>
        <taxon>Actinomycetes</taxon>
        <taxon>Mycobacteriales</taxon>
        <taxon>Fodinicola</taxon>
    </lineage>
</organism>
<evidence type="ECO:0008006" key="5">
    <source>
        <dbReference type="Google" id="ProtNLM"/>
    </source>
</evidence>
<evidence type="ECO:0000256" key="2">
    <source>
        <dbReference type="ARBA" id="ARBA00022801"/>
    </source>
</evidence>
<dbReference type="EMBL" id="BAAANY010000009">
    <property type="protein sequence ID" value="GAA1675277.1"/>
    <property type="molecule type" value="Genomic_DNA"/>
</dbReference>
<reference evidence="3 4" key="1">
    <citation type="journal article" date="2019" name="Int. J. Syst. Evol. Microbiol.">
        <title>The Global Catalogue of Microorganisms (GCM) 10K type strain sequencing project: providing services to taxonomists for standard genome sequencing and annotation.</title>
        <authorList>
            <consortium name="The Broad Institute Genomics Platform"/>
            <consortium name="The Broad Institute Genome Sequencing Center for Infectious Disease"/>
            <person name="Wu L."/>
            <person name="Ma J."/>
        </authorList>
    </citation>
    <scope>NUCLEOTIDE SEQUENCE [LARGE SCALE GENOMIC DNA]</scope>
    <source>
        <strain evidence="3 4">JCM 14718</strain>
    </source>
</reference>
<dbReference type="InterPro" id="IPR029058">
    <property type="entry name" value="AB_hydrolase_fold"/>
</dbReference>